<reference evidence="5" key="1">
    <citation type="submission" date="2017-01" db="EMBL/GenBank/DDBJ databases">
        <authorList>
            <person name="Varghese N."/>
            <person name="Submissions S."/>
        </authorList>
    </citation>
    <scope>NUCLEOTIDE SEQUENCE [LARGE SCALE GENOMIC DNA]</scope>
    <source>
        <strain evidence="5">DSM 46698</strain>
    </source>
</reference>
<sequence length="241" mass="27970">MRRVTLGLIFFFCFFQLSGLMAETTSEIQSEGIKPLSFGEAYIEEYLSDESYQYVELDDGENWYEKLKRKINQAVNKFISWLIGVGKLGKFGNFIVQALPYIAVLLLSVLLLWVITKYEVYPTSDKKINNAKVGFTDDEAVMQRQDIQDLIEAAIAQGDFRLAVRYSYLSILKKMMEQSLIDWKIQKTNHDYIKELPEGMLKTGFTSITRIYDYIWYGGFELDQSSFDAVKRSFHQVEEAL</sequence>
<dbReference type="InterPro" id="IPR025403">
    <property type="entry name" value="TgpA-like_C"/>
</dbReference>
<proteinExistence type="predicted"/>
<accession>A0A1N7N5S4</accession>
<dbReference type="AlphaFoldDB" id="A0A1N7N5S4"/>
<keyword evidence="1" id="KW-0472">Membrane</keyword>
<feature type="signal peptide" evidence="2">
    <location>
        <begin position="1"/>
        <end position="22"/>
    </location>
</feature>
<keyword evidence="1" id="KW-0812">Transmembrane</keyword>
<feature type="chain" id="PRO_5013224349" description="Protein-glutamine gamma-glutamyltransferase-like C-terminal domain-containing protein" evidence="2">
    <location>
        <begin position="23"/>
        <end position="241"/>
    </location>
</feature>
<protein>
    <recommendedName>
        <fullName evidence="3">Protein-glutamine gamma-glutamyltransferase-like C-terminal domain-containing protein</fullName>
    </recommendedName>
</protein>
<dbReference type="STRING" id="529505.SAMN05421761_108184"/>
<keyword evidence="2" id="KW-0732">Signal</keyword>
<gene>
    <name evidence="4" type="ORF">SAMN05421761_108184</name>
</gene>
<evidence type="ECO:0000259" key="3">
    <source>
        <dbReference type="Pfam" id="PF13559"/>
    </source>
</evidence>
<feature type="transmembrane region" description="Helical" evidence="1">
    <location>
        <begin position="94"/>
        <end position="116"/>
    </location>
</feature>
<dbReference type="Proteomes" id="UP000186026">
    <property type="component" value="Unassembled WGS sequence"/>
</dbReference>
<evidence type="ECO:0000256" key="2">
    <source>
        <dbReference type="SAM" id="SignalP"/>
    </source>
</evidence>
<evidence type="ECO:0000256" key="1">
    <source>
        <dbReference type="SAM" id="Phobius"/>
    </source>
</evidence>
<dbReference type="RefSeq" id="WP_076501386.1">
    <property type="nucleotide sequence ID" value="NZ_FTOP01000008.1"/>
</dbReference>
<keyword evidence="1" id="KW-1133">Transmembrane helix</keyword>
<organism evidence="4 5">
    <name type="scientific">Belliella pelovolcani</name>
    <dbReference type="NCBI Taxonomy" id="529505"/>
    <lineage>
        <taxon>Bacteria</taxon>
        <taxon>Pseudomonadati</taxon>
        <taxon>Bacteroidota</taxon>
        <taxon>Cytophagia</taxon>
        <taxon>Cytophagales</taxon>
        <taxon>Cyclobacteriaceae</taxon>
        <taxon>Belliella</taxon>
    </lineage>
</organism>
<dbReference type="OrthoDB" id="5491447at2"/>
<evidence type="ECO:0000313" key="4">
    <source>
        <dbReference type="EMBL" id="SIS93680.1"/>
    </source>
</evidence>
<dbReference type="Pfam" id="PF13559">
    <property type="entry name" value="DUF4129"/>
    <property type="match status" value="1"/>
</dbReference>
<feature type="domain" description="Protein-glutamine gamma-glutamyltransferase-like C-terminal" evidence="3">
    <location>
        <begin position="168"/>
        <end position="231"/>
    </location>
</feature>
<evidence type="ECO:0000313" key="5">
    <source>
        <dbReference type="Proteomes" id="UP000186026"/>
    </source>
</evidence>
<keyword evidence="5" id="KW-1185">Reference proteome</keyword>
<name>A0A1N7N5S4_9BACT</name>
<dbReference type="EMBL" id="FTOP01000008">
    <property type="protein sequence ID" value="SIS93680.1"/>
    <property type="molecule type" value="Genomic_DNA"/>
</dbReference>